<protein>
    <submittedName>
        <fullName evidence="2">Secreted protein</fullName>
    </submittedName>
</protein>
<evidence type="ECO:0000313" key="1">
    <source>
        <dbReference type="Proteomes" id="UP000025227"/>
    </source>
</evidence>
<dbReference type="AlphaFoldDB" id="A0A7I4Y0Y9"/>
<organism evidence="1 2">
    <name type="scientific">Haemonchus contortus</name>
    <name type="common">Barber pole worm</name>
    <dbReference type="NCBI Taxonomy" id="6289"/>
    <lineage>
        <taxon>Eukaryota</taxon>
        <taxon>Metazoa</taxon>
        <taxon>Ecdysozoa</taxon>
        <taxon>Nematoda</taxon>
        <taxon>Chromadorea</taxon>
        <taxon>Rhabditida</taxon>
        <taxon>Rhabditina</taxon>
        <taxon>Rhabditomorpha</taxon>
        <taxon>Strongyloidea</taxon>
        <taxon>Trichostrongylidae</taxon>
        <taxon>Haemonchus</taxon>
    </lineage>
</organism>
<accession>A0A7I4Y0Y9</accession>
<proteinExistence type="predicted"/>
<name>A0A7I4Y0Y9_HAECO</name>
<dbReference type="Proteomes" id="UP000025227">
    <property type="component" value="Unplaced"/>
</dbReference>
<evidence type="ECO:0000313" key="2">
    <source>
        <dbReference type="WBParaSite" id="HCON_00037956-00001"/>
    </source>
</evidence>
<sequence>MNAMSLSVRSLLTFVCTLLLLSSTMAFRFSGSFSGRGKK</sequence>
<dbReference type="WBParaSite" id="HCON_00037956-00001">
    <property type="protein sequence ID" value="HCON_00037956-00001"/>
    <property type="gene ID" value="HCON_00037956"/>
</dbReference>
<keyword evidence="1" id="KW-1185">Reference proteome</keyword>
<reference evidence="2" key="1">
    <citation type="submission" date="2020-12" db="UniProtKB">
        <authorList>
            <consortium name="WormBaseParasite"/>
        </authorList>
    </citation>
    <scope>IDENTIFICATION</scope>
    <source>
        <strain evidence="2">MHco3</strain>
    </source>
</reference>